<name>A0AAV9DB91_ACOCL</name>
<evidence type="ECO:0000313" key="3">
    <source>
        <dbReference type="Proteomes" id="UP001180020"/>
    </source>
</evidence>
<comment type="caution">
    <text evidence="2">The sequence shown here is derived from an EMBL/GenBank/DDBJ whole genome shotgun (WGS) entry which is preliminary data.</text>
</comment>
<feature type="compositionally biased region" description="Basic residues" evidence="1">
    <location>
        <begin position="99"/>
        <end position="115"/>
    </location>
</feature>
<protein>
    <submittedName>
        <fullName evidence="2">Uncharacterized protein</fullName>
    </submittedName>
</protein>
<evidence type="ECO:0000256" key="1">
    <source>
        <dbReference type="SAM" id="MobiDB-lite"/>
    </source>
</evidence>
<accession>A0AAV9DB91</accession>
<organism evidence="2 3">
    <name type="scientific">Acorus calamus</name>
    <name type="common">Sweet flag</name>
    <dbReference type="NCBI Taxonomy" id="4465"/>
    <lineage>
        <taxon>Eukaryota</taxon>
        <taxon>Viridiplantae</taxon>
        <taxon>Streptophyta</taxon>
        <taxon>Embryophyta</taxon>
        <taxon>Tracheophyta</taxon>
        <taxon>Spermatophyta</taxon>
        <taxon>Magnoliopsida</taxon>
        <taxon>Liliopsida</taxon>
        <taxon>Acoraceae</taxon>
        <taxon>Acorus</taxon>
    </lineage>
</organism>
<evidence type="ECO:0000313" key="2">
    <source>
        <dbReference type="EMBL" id="KAK1298528.1"/>
    </source>
</evidence>
<dbReference type="AlphaFoldDB" id="A0AAV9DB91"/>
<gene>
    <name evidence="2" type="ORF">QJS10_CPB14g01633</name>
</gene>
<keyword evidence="3" id="KW-1185">Reference proteome</keyword>
<reference evidence="2" key="2">
    <citation type="submission" date="2023-06" db="EMBL/GenBank/DDBJ databases">
        <authorList>
            <person name="Ma L."/>
            <person name="Liu K.-W."/>
            <person name="Li Z."/>
            <person name="Hsiao Y.-Y."/>
            <person name="Qi Y."/>
            <person name="Fu T."/>
            <person name="Tang G."/>
            <person name="Zhang D."/>
            <person name="Sun W.-H."/>
            <person name="Liu D.-K."/>
            <person name="Li Y."/>
            <person name="Chen G.-Z."/>
            <person name="Liu X.-D."/>
            <person name="Liao X.-Y."/>
            <person name="Jiang Y.-T."/>
            <person name="Yu X."/>
            <person name="Hao Y."/>
            <person name="Huang J."/>
            <person name="Zhao X.-W."/>
            <person name="Ke S."/>
            <person name="Chen Y.-Y."/>
            <person name="Wu W.-L."/>
            <person name="Hsu J.-L."/>
            <person name="Lin Y.-F."/>
            <person name="Huang M.-D."/>
            <person name="Li C.-Y."/>
            <person name="Huang L."/>
            <person name="Wang Z.-W."/>
            <person name="Zhao X."/>
            <person name="Zhong W.-Y."/>
            <person name="Peng D.-H."/>
            <person name="Ahmad S."/>
            <person name="Lan S."/>
            <person name="Zhang J.-S."/>
            <person name="Tsai W.-C."/>
            <person name="Van De Peer Y."/>
            <person name="Liu Z.-J."/>
        </authorList>
    </citation>
    <scope>NUCLEOTIDE SEQUENCE</scope>
    <source>
        <strain evidence="2">CP</strain>
        <tissue evidence="2">Leaves</tissue>
    </source>
</reference>
<proteinExistence type="predicted"/>
<dbReference type="Proteomes" id="UP001180020">
    <property type="component" value="Unassembled WGS sequence"/>
</dbReference>
<feature type="region of interest" description="Disordered" evidence="1">
    <location>
        <begin position="95"/>
        <end position="118"/>
    </location>
</feature>
<sequence>MASCTSVVLDPSDSAKEAEASSTANAAATARKFLFSKYKGTTDHIADDLSDCDGTTMPSLEAGTAATRARTGVFREGVRTMIASVEDEIVRSRGPIGSRRGRWRRRRRRKGRSRRTSTLGTARWLTEEQTASLVHVTRTLVEVERDSITCARGGLGSKKEKERVSVGVGGG</sequence>
<reference evidence="2" key="1">
    <citation type="journal article" date="2023" name="Nat. Commun.">
        <title>Diploid and tetraploid genomes of Acorus and the evolution of monocots.</title>
        <authorList>
            <person name="Ma L."/>
            <person name="Liu K.W."/>
            <person name="Li Z."/>
            <person name="Hsiao Y.Y."/>
            <person name="Qi Y."/>
            <person name="Fu T."/>
            <person name="Tang G.D."/>
            <person name="Zhang D."/>
            <person name="Sun W.H."/>
            <person name="Liu D.K."/>
            <person name="Li Y."/>
            <person name="Chen G.Z."/>
            <person name="Liu X.D."/>
            <person name="Liao X.Y."/>
            <person name="Jiang Y.T."/>
            <person name="Yu X."/>
            <person name="Hao Y."/>
            <person name="Huang J."/>
            <person name="Zhao X.W."/>
            <person name="Ke S."/>
            <person name="Chen Y.Y."/>
            <person name="Wu W.L."/>
            <person name="Hsu J.L."/>
            <person name="Lin Y.F."/>
            <person name="Huang M.D."/>
            <person name="Li C.Y."/>
            <person name="Huang L."/>
            <person name="Wang Z.W."/>
            <person name="Zhao X."/>
            <person name="Zhong W.Y."/>
            <person name="Peng D.H."/>
            <person name="Ahmad S."/>
            <person name="Lan S."/>
            <person name="Zhang J.S."/>
            <person name="Tsai W.C."/>
            <person name="Van de Peer Y."/>
            <person name="Liu Z.J."/>
        </authorList>
    </citation>
    <scope>NUCLEOTIDE SEQUENCE</scope>
    <source>
        <strain evidence="2">CP</strain>
    </source>
</reference>
<dbReference type="EMBL" id="JAUJYO010000014">
    <property type="protein sequence ID" value="KAK1298528.1"/>
    <property type="molecule type" value="Genomic_DNA"/>
</dbReference>